<sequence>AICSFHKLLNFIKYFPLSLALLQGECSAGTLPVAWVDEGPGPPKCHKSCKSENDKKDDDDDDEKEEETPLTDKLNKNKMSNTNNTNNSSNNNKHKNKKDNKINIKLVGYTSTTNTFNIKLRNSQPTISHSSNNGDTDGVGGDVIRDKATKDSSKQDNRKSKQQQQQSHKLFNPFNYYQIHKNYNNNYSKMTKTRRNSNENRPQIARTTTTTTTSMADKAIAGAATSDAAAASAALVSKTTSASSSPFSSLPAAAAAAESSTTVELATGKTKAQTSANMTNANENTTNILDATITHTDTQHQYSDDIYEFMHKMQQDAAAHSDTDGVEDIVADDDDDNGDGEEDEEDTDDDIDHNVHNDAAVADNAAFAMQLQQFQQQQQQYHHNNQPTPQNQANNNIVKMKLTATTAGASSRSASQQFQLKYNRLQSDLNENNNNNNNNNNNGGNGGGGNNNNNNKRHHHSYQLQIQDVPDFSNNNNNNNHDSNNNNYGAGQQQRLAYVNSNSYGSSSNSISDVFPATEQKHQRQQHPQQQCLDYLGDSAETTPTHLCTHLTSPSQLLAQLRHLRLRNCCERNVYSALHTLALNVTLSGGKSCIRILEDLIELDALASRITCGLSEILFRFDCRQVYSIIHQCEDCKEAYRRWVCSTLVPYFAEPNDVIKPPEIYETTTDSGQYPHKLHQHGQQAGQQNTYQTAVESDGSNQRATNALNTKSSDNNGNNNNKSPTSYTTSSSSGSSSNNSNNNHSNNTNMASNMTTSHLTITTATTNTTTTHSHSNNNNNNDSNNTKVSSTKLTKRAAVAATTTSNYITAKTTTTTVNSNNNNYDDIQAHLHWQHKEQQPMQHTTYSNNNNNNNRHHHVKRRSTQQQHINAKQFNDKLNSNYIPNDNALHKRPSPQTTNNTPRPPPPRRAASSSDSDTESATVSSAAMSNASAAVAVAAITTTPPPTLTRKTQALTFNDVIFVNKTTTTTTTSMRTTTTTGHSFAARRRSPSNGDGDDDNTASGLNSSVQHYNNKSTNKRRKRNDDTTTSVYIGDNKPNLAEHARNGEEELQDDDDDDNNEQQMLKHHHRQNQQTNNSKIVAKQPQLQHKKQQQQKQQSINFITTANSEDSLFDKDPVISKLLKRSKRKVEFRKRRRIRPCLSVCQTVEQKCPYLLPADRAPAMQTQYAGEPTFLCLDYNIAETEEQLRKASHGPNECCYTYCQTAADGICTYCNEFLDAKDIEMEAERITKEKGKRLYNITLKAREEKALRVEAKIQQQLAPVATENVAAGGHLKMSTVAIVVRNDTLAMNVTRLAERLPYYAYCDGVYYYDEDVDDMPAMAYSDDCPALPTVQSRCRIPYWATNYETSGEDWGSYRRHGEAQKLMVWLSSLLCLWSCYTARALRLQRKQEKRPKQNQQQQQQPQQINNNNTAFERGINENRCRNCENREIMLMNVNNYLTKDGRRKSRRARVNVWYDISENRILIICILSGTGGGGGAEVDNKGGLLPKARGNEVSRLRGQKEKLMNFRELVRRRQQIDLLYSKNALILLIHYTNRLKSFMQQAQPHRKRKLTHLRGGWYWWARQHACQSQIPRIIKLKMKLMYKRLMMSLGVRRRKLIRIAKKKKKQKQQKMTETEDMNCSNVSISHCSCSLISCSCNGINKKYN</sequence>
<feature type="compositionally biased region" description="Low complexity" evidence="7">
    <location>
        <begin position="971"/>
        <end position="980"/>
    </location>
</feature>
<feature type="compositionally biased region" description="Basic and acidic residues" evidence="7">
    <location>
        <begin position="143"/>
        <end position="159"/>
    </location>
</feature>
<feature type="compositionally biased region" description="Polar residues" evidence="7">
    <location>
        <begin position="681"/>
        <end position="708"/>
    </location>
</feature>
<feature type="region of interest" description="Disordered" evidence="7">
    <location>
        <begin position="428"/>
        <end position="457"/>
    </location>
</feature>
<keyword evidence="4" id="KW-0472">Membrane</keyword>
<feature type="region of interest" description="Disordered" evidence="7">
    <location>
        <begin position="189"/>
        <end position="212"/>
    </location>
</feature>
<feature type="compositionally biased region" description="Low complexity" evidence="7">
    <location>
        <begin position="77"/>
        <end position="91"/>
    </location>
</feature>
<dbReference type="GO" id="GO:0015275">
    <property type="term" value="F:stretch-activated, monoatomic cation-selective, calcium channel activity"/>
    <property type="evidence" value="ECO:0007669"/>
    <property type="project" value="TreeGrafter"/>
</dbReference>
<evidence type="ECO:0000256" key="6">
    <source>
        <dbReference type="ARBA" id="ARBA00029445"/>
    </source>
</evidence>
<feature type="compositionally biased region" description="Low complexity" evidence="7">
    <location>
        <begin position="768"/>
        <end position="791"/>
    </location>
</feature>
<feature type="compositionally biased region" description="Low complexity" evidence="7">
    <location>
        <begin position="909"/>
        <end position="925"/>
    </location>
</feature>
<comment type="subcellular location">
    <subcellularLocation>
        <location evidence="1">Membrane</location>
        <topology evidence="1">Multi-pass membrane protein</topology>
    </subcellularLocation>
</comment>
<feature type="compositionally biased region" description="Acidic residues" evidence="7">
    <location>
        <begin position="1049"/>
        <end position="1060"/>
    </location>
</feature>
<feature type="region of interest" description="Disordered" evidence="7">
    <location>
        <begin position="768"/>
        <end position="792"/>
    </location>
</feature>
<protein>
    <submittedName>
        <fullName evidence="9">Uncharacterized protein</fullName>
    </submittedName>
</protein>
<feature type="compositionally biased region" description="Acidic residues" evidence="7">
    <location>
        <begin position="324"/>
        <end position="351"/>
    </location>
</feature>
<dbReference type="STRING" id="7370.A0A1I8M2H8"/>
<proteinExistence type="inferred from homology"/>
<feature type="compositionally biased region" description="Polar residues" evidence="7">
    <location>
        <begin position="864"/>
        <end position="884"/>
    </location>
</feature>
<feature type="compositionally biased region" description="Polar residues" evidence="7">
    <location>
        <begin position="1001"/>
        <end position="1012"/>
    </location>
</feature>
<feature type="compositionally biased region" description="Low complexity" evidence="7">
    <location>
        <begin position="474"/>
        <end position="487"/>
    </location>
</feature>
<keyword evidence="3" id="KW-1133">Transmembrane helix</keyword>
<keyword evidence="2" id="KW-0812">Transmembrane</keyword>
<dbReference type="InterPro" id="IPR055288">
    <property type="entry name" value="NALCN_aux_factor_1/2"/>
</dbReference>
<dbReference type="PANTHER" id="PTHR15819:SF11">
    <property type="entry name" value="MID1, ISOFORM A"/>
    <property type="match status" value="1"/>
</dbReference>
<name>A0A1I8M2H8_MUSDO</name>
<feature type="region of interest" description="Disordered" evidence="7">
    <location>
        <begin position="373"/>
        <end position="393"/>
    </location>
</feature>
<feature type="region of interest" description="Disordered" evidence="7">
    <location>
        <begin position="971"/>
        <end position="1077"/>
    </location>
</feature>
<dbReference type="PANTHER" id="PTHR15819">
    <property type="entry name" value="TRANSMEMBRANE PROTEIN FAM155"/>
    <property type="match status" value="1"/>
</dbReference>
<organism evidence="9">
    <name type="scientific">Musca domestica</name>
    <name type="common">House fly</name>
    <dbReference type="NCBI Taxonomy" id="7370"/>
    <lineage>
        <taxon>Eukaryota</taxon>
        <taxon>Metazoa</taxon>
        <taxon>Ecdysozoa</taxon>
        <taxon>Arthropoda</taxon>
        <taxon>Hexapoda</taxon>
        <taxon>Insecta</taxon>
        <taxon>Pterygota</taxon>
        <taxon>Neoptera</taxon>
        <taxon>Endopterygota</taxon>
        <taxon>Diptera</taxon>
        <taxon>Brachycera</taxon>
        <taxon>Muscomorpha</taxon>
        <taxon>Muscoidea</taxon>
        <taxon>Muscidae</taxon>
        <taxon>Musca</taxon>
    </lineage>
</organism>
<reference evidence="9" key="1">
    <citation type="submission" date="2020-05" db="UniProtKB">
        <authorList>
            <consortium name="EnsemblMetazoa"/>
        </authorList>
    </citation>
    <scope>IDENTIFICATION</scope>
    <source>
        <strain evidence="9">Aabys</strain>
    </source>
</reference>
<accession>A0A1I8M2H8</accession>
<feature type="region of interest" description="Disordered" evidence="7">
    <location>
        <begin position="836"/>
        <end position="925"/>
    </location>
</feature>
<evidence type="ECO:0000313" key="9">
    <source>
        <dbReference type="EnsemblMetazoa" id="MDOA000586-PB"/>
    </source>
</evidence>
<feature type="region of interest" description="Disordered" evidence="7">
    <location>
        <begin position="469"/>
        <end position="489"/>
    </location>
</feature>
<feature type="compositionally biased region" description="Low complexity" evidence="7">
    <location>
        <begin position="432"/>
        <end position="442"/>
    </location>
</feature>
<feature type="compositionally biased region" description="Low complexity" evidence="7">
    <location>
        <begin position="709"/>
        <end position="752"/>
    </location>
</feature>
<keyword evidence="5" id="KW-0325">Glycoprotein</keyword>
<feature type="compositionally biased region" description="Basic residues" evidence="7">
    <location>
        <begin position="854"/>
        <end position="863"/>
    </location>
</feature>
<dbReference type="VEuPathDB" id="VectorBase:MDOMA2_012483"/>
<comment type="similarity">
    <text evidence="6">Belongs to the NALF family.</text>
</comment>
<feature type="region of interest" description="Disordered" evidence="7">
    <location>
        <begin position="41"/>
        <end position="103"/>
    </location>
</feature>
<dbReference type="eggNOG" id="ENOG502SCFM">
    <property type="taxonomic scope" value="Eukaryota"/>
</dbReference>
<dbReference type="GO" id="GO:0005886">
    <property type="term" value="C:plasma membrane"/>
    <property type="evidence" value="ECO:0007669"/>
    <property type="project" value="TreeGrafter"/>
</dbReference>
<evidence type="ECO:0000256" key="4">
    <source>
        <dbReference type="ARBA" id="ARBA00023136"/>
    </source>
</evidence>
<feature type="signal peptide" evidence="8">
    <location>
        <begin position="1"/>
        <end position="20"/>
    </location>
</feature>
<evidence type="ECO:0000256" key="2">
    <source>
        <dbReference type="ARBA" id="ARBA00022692"/>
    </source>
</evidence>
<evidence type="ECO:0000256" key="1">
    <source>
        <dbReference type="ARBA" id="ARBA00004141"/>
    </source>
</evidence>
<feature type="region of interest" description="Disordered" evidence="7">
    <location>
        <begin position="663"/>
        <end position="752"/>
    </location>
</feature>
<feature type="region of interest" description="Disordered" evidence="7">
    <location>
        <begin position="123"/>
        <end position="172"/>
    </location>
</feature>
<feature type="compositionally biased region" description="Low complexity" evidence="7">
    <location>
        <begin position="1397"/>
        <end position="1412"/>
    </location>
</feature>
<evidence type="ECO:0000256" key="8">
    <source>
        <dbReference type="SAM" id="SignalP"/>
    </source>
</evidence>
<evidence type="ECO:0000256" key="7">
    <source>
        <dbReference type="SAM" id="MobiDB-lite"/>
    </source>
</evidence>
<evidence type="ECO:0000256" key="3">
    <source>
        <dbReference type="ARBA" id="ARBA00022989"/>
    </source>
</evidence>
<dbReference type="VEuPathDB" id="VectorBase:MDOA000586"/>
<dbReference type="GO" id="GO:0098703">
    <property type="term" value="P:calcium ion import across plasma membrane"/>
    <property type="evidence" value="ECO:0007669"/>
    <property type="project" value="TreeGrafter"/>
</dbReference>
<keyword evidence="8" id="KW-0732">Signal</keyword>
<feature type="compositionally biased region" description="Polar residues" evidence="7">
    <location>
        <begin position="123"/>
        <end position="133"/>
    </location>
</feature>
<evidence type="ECO:0000256" key="5">
    <source>
        <dbReference type="ARBA" id="ARBA00023180"/>
    </source>
</evidence>
<feature type="chain" id="PRO_5043881814" evidence="8">
    <location>
        <begin position="21"/>
        <end position="1648"/>
    </location>
</feature>
<feature type="region of interest" description="Disordered" evidence="7">
    <location>
        <begin position="1390"/>
        <end position="1415"/>
    </location>
</feature>
<feature type="region of interest" description="Disordered" evidence="7">
    <location>
        <begin position="315"/>
        <end position="353"/>
    </location>
</feature>
<feature type="compositionally biased region" description="Acidic residues" evidence="7">
    <location>
        <begin position="57"/>
        <end position="69"/>
    </location>
</feature>
<dbReference type="EnsemblMetazoa" id="MDOA000586-RB">
    <property type="protein sequence ID" value="MDOA000586-PB"/>
    <property type="gene ID" value="MDOA000586"/>
</dbReference>